<dbReference type="InterPro" id="IPR036263">
    <property type="entry name" value="Chorismate_II_sf"/>
</dbReference>
<sequence>MDIEDWRKKIDVLDRQIVELLNERATAAQAIGKLKKSTSLPVYEPNRERAVFDSVRAANQGPLPDIELVHIYERIIDVMRALQKNELASQSSVAQERAPEEAR</sequence>
<organism evidence="5 6">
    <name type="scientific">Silvibacterium dinghuense</name>
    <dbReference type="NCBI Taxonomy" id="1560006"/>
    <lineage>
        <taxon>Bacteria</taxon>
        <taxon>Pseudomonadati</taxon>
        <taxon>Acidobacteriota</taxon>
        <taxon>Terriglobia</taxon>
        <taxon>Terriglobales</taxon>
        <taxon>Acidobacteriaceae</taxon>
        <taxon>Silvibacterium</taxon>
    </lineage>
</organism>
<dbReference type="GO" id="GO:0046417">
    <property type="term" value="P:chorismate metabolic process"/>
    <property type="evidence" value="ECO:0007669"/>
    <property type="project" value="InterPro"/>
</dbReference>
<keyword evidence="6" id="KW-1185">Reference proteome</keyword>
<dbReference type="PANTHER" id="PTHR38041">
    <property type="entry name" value="CHORISMATE MUTASE"/>
    <property type="match status" value="1"/>
</dbReference>
<name>A0A4Q1SJE8_9BACT</name>
<feature type="coiled-coil region" evidence="3">
    <location>
        <begin position="3"/>
        <end position="30"/>
    </location>
</feature>
<dbReference type="InterPro" id="IPR051331">
    <property type="entry name" value="Chorismate_mutase-related"/>
</dbReference>
<dbReference type="EMBL" id="SDMK01000001">
    <property type="protein sequence ID" value="RXS97557.1"/>
    <property type="molecule type" value="Genomic_DNA"/>
</dbReference>
<reference evidence="5 6" key="1">
    <citation type="journal article" date="2016" name="Int. J. Syst. Evol. Microbiol.">
        <title>Acidipila dinghuensis sp. nov., an acidobacterium isolated from forest soil.</title>
        <authorList>
            <person name="Jiang Y.W."/>
            <person name="Wang J."/>
            <person name="Chen M.H."/>
            <person name="Lv Y.Y."/>
            <person name="Qiu L.H."/>
        </authorList>
    </citation>
    <scope>NUCLEOTIDE SEQUENCE [LARGE SCALE GENOMIC DNA]</scope>
    <source>
        <strain evidence="5 6">DHOF10</strain>
    </source>
</reference>
<dbReference type="GO" id="GO:0004106">
    <property type="term" value="F:chorismate mutase activity"/>
    <property type="evidence" value="ECO:0007669"/>
    <property type="project" value="UniProtKB-EC"/>
</dbReference>
<dbReference type="Proteomes" id="UP000290253">
    <property type="component" value="Unassembled WGS sequence"/>
</dbReference>
<dbReference type="SMART" id="SM00830">
    <property type="entry name" value="CM_2"/>
    <property type="match status" value="1"/>
</dbReference>
<keyword evidence="3" id="KW-0175">Coiled coil</keyword>
<dbReference type="Gene3D" id="1.20.59.10">
    <property type="entry name" value="Chorismate mutase"/>
    <property type="match status" value="1"/>
</dbReference>
<keyword evidence="2" id="KW-0413">Isomerase</keyword>
<dbReference type="RefSeq" id="WP_129207336.1">
    <property type="nucleotide sequence ID" value="NZ_BMGU01000001.1"/>
</dbReference>
<evidence type="ECO:0000256" key="3">
    <source>
        <dbReference type="SAM" id="Coils"/>
    </source>
</evidence>
<protein>
    <recommendedName>
        <fullName evidence="1">chorismate mutase</fullName>
        <ecNumber evidence="1">5.4.99.5</ecNumber>
    </recommendedName>
</protein>
<dbReference type="AlphaFoldDB" id="A0A4Q1SJE8"/>
<dbReference type="SUPFAM" id="SSF48600">
    <property type="entry name" value="Chorismate mutase II"/>
    <property type="match status" value="1"/>
</dbReference>
<evidence type="ECO:0000313" key="6">
    <source>
        <dbReference type="Proteomes" id="UP000290253"/>
    </source>
</evidence>
<dbReference type="InterPro" id="IPR036979">
    <property type="entry name" value="CM_dom_sf"/>
</dbReference>
<dbReference type="Pfam" id="PF01817">
    <property type="entry name" value="CM_2"/>
    <property type="match status" value="1"/>
</dbReference>
<comment type="caution">
    <text evidence="5">The sequence shown here is derived from an EMBL/GenBank/DDBJ whole genome shotgun (WGS) entry which is preliminary data.</text>
</comment>
<accession>A0A4Q1SJE8</accession>
<dbReference type="GO" id="GO:0009697">
    <property type="term" value="P:salicylic acid biosynthetic process"/>
    <property type="evidence" value="ECO:0007669"/>
    <property type="project" value="TreeGrafter"/>
</dbReference>
<proteinExistence type="predicted"/>
<gene>
    <name evidence="5" type="ORF">ESZ00_06620</name>
</gene>
<evidence type="ECO:0000259" key="4">
    <source>
        <dbReference type="PROSITE" id="PS51168"/>
    </source>
</evidence>
<dbReference type="PANTHER" id="PTHR38041:SF1">
    <property type="entry name" value="CHORISMATE MUTASE"/>
    <property type="match status" value="1"/>
</dbReference>
<evidence type="ECO:0000256" key="1">
    <source>
        <dbReference type="ARBA" id="ARBA00012404"/>
    </source>
</evidence>
<evidence type="ECO:0000256" key="2">
    <source>
        <dbReference type="ARBA" id="ARBA00023235"/>
    </source>
</evidence>
<dbReference type="EC" id="5.4.99.5" evidence="1"/>
<dbReference type="InterPro" id="IPR002701">
    <property type="entry name" value="CM_II_prokaryot"/>
</dbReference>
<dbReference type="PROSITE" id="PS51168">
    <property type="entry name" value="CHORISMATE_MUT_2"/>
    <property type="match status" value="1"/>
</dbReference>
<feature type="domain" description="Chorismate mutase" evidence="4">
    <location>
        <begin position="1"/>
        <end position="87"/>
    </location>
</feature>
<evidence type="ECO:0000313" key="5">
    <source>
        <dbReference type="EMBL" id="RXS97557.1"/>
    </source>
</evidence>
<dbReference type="OrthoDB" id="9802281at2"/>